<dbReference type="AlphaFoldDB" id="A0A8T0NVD8"/>
<sequence length="313" mass="35247">MACIRTAYLLHHISIPAVPLISYLWVIFSVASLATTPIGSTADYRHLPPFLPRDPSSVTSRCCGRATASARASVAFATGARVEPLPSSVASPREGHGLGARLCATPGAASTVVPSWGIIVRDHYCSLVMRIDSNESHAKRMCYNRVKAAARQDRLCRAPFGMPVFSFPKEYIDVLKARYSERSYYGGPDYVCQYCLVVFWYHERIQNQSTYYGGSRLIGDDTEWPFLFDKAIAWASAYQLRNLFMTVLVYRDVSNVRALFDQYWKYMADDIGYRLRIALNNLSYIVPDSVLQSGLMKELNDMFSNNGLFHIIL</sequence>
<keyword evidence="1" id="KW-0812">Transmembrane</keyword>
<proteinExistence type="predicted"/>
<evidence type="ECO:0000313" key="2">
    <source>
        <dbReference type="EMBL" id="KAG2551982.1"/>
    </source>
</evidence>
<comment type="caution">
    <text evidence="2">The sequence shown here is derived from an EMBL/GenBank/DDBJ whole genome shotgun (WGS) entry which is preliminary data.</text>
</comment>
<organism evidence="2 3">
    <name type="scientific">Panicum virgatum</name>
    <name type="common">Blackwell switchgrass</name>
    <dbReference type="NCBI Taxonomy" id="38727"/>
    <lineage>
        <taxon>Eukaryota</taxon>
        <taxon>Viridiplantae</taxon>
        <taxon>Streptophyta</taxon>
        <taxon>Embryophyta</taxon>
        <taxon>Tracheophyta</taxon>
        <taxon>Spermatophyta</taxon>
        <taxon>Magnoliopsida</taxon>
        <taxon>Liliopsida</taxon>
        <taxon>Poales</taxon>
        <taxon>Poaceae</taxon>
        <taxon>PACMAD clade</taxon>
        <taxon>Panicoideae</taxon>
        <taxon>Panicodae</taxon>
        <taxon>Paniceae</taxon>
        <taxon>Panicinae</taxon>
        <taxon>Panicum</taxon>
        <taxon>Panicum sect. Hiantes</taxon>
    </lineage>
</organism>
<keyword evidence="3" id="KW-1185">Reference proteome</keyword>
<keyword evidence="1" id="KW-0472">Membrane</keyword>
<dbReference type="Proteomes" id="UP000823388">
    <property type="component" value="Chromosome 9K"/>
</dbReference>
<name>A0A8T0NVD8_PANVG</name>
<feature type="transmembrane region" description="Helical" evidence="1">
    <location>
        <begin position="7"/>
        <end position="28"/>
    </location>
</feature>
<accession>A0A8T0NVD8</accession>
<reference evidence="2" key="1">
    <citation type="submission" date="2020-05" db="EMBL/GenBank/DDBJ databases">
        <title>WGS assembly of Panicum virgatum.</title>
        <authorList>
            <person name="Lovell J.T."/>
            <person name="Jenkins J."/>
            <person name="Shu S."/>
            <person name="Juenger T.E."/>
            <person name="Schmutz J."/>
        </authorList>
    </citation>
    <scope>NUCLEOTIDE SEQUENCE</scope>
    <source>
        <strain evidence="2">AP13</strain>
    </source>
</reference>
<keyword evidence="1" id="KW-1133">Transmembrane helix</keyword>
<evidence type="ECO:0000313" key="3">
    <source>
        <dbReference type="Proteomes" id="UP000823388"/>
    </source>
</evidence>
<protein>
    <submittedName>
        <fullName evidence="2">Uncharacterized protein</fullName>
    </submittedName>
</protein>
<gene>
    <name evidence="2" type="ORF">PVAP13_9KG440600</name>
</gene>
<evidence type="ECO:0000256" key="1">
    <source>
        <dbReference type="SAM" id="Phobius"/>
    </source>
</evidence>
<dbReference type="EMBL" id="CM029053">
    <property type="protein sequence ID" value="KAG2551982.1"/>
    <property type="molecule type" value="Genomic_DNA"/>
</dbReference>